<dbReference type="Gene3D" id="3.40.1610.10">
    <property type="entry name" value="CV3147-like domain"/>
    <property type="match status" value="1"/>
</dbReference>
<dbReference type="InterPro" id="IPR024071">
    <property type="entry name" value="S-Me-THD_C_sf"/>
</dbReference>
<evidence type="ECO:0000259" key="1">
    <source>
        <dbReference type="Pfam" id="PF06032"/>
    </source>
</evidence>
<dbReference type="InterPro" id="IPR010318">
    <property type="entry name" value="S-Me-THD_N"/>
</dbReference>
<dbReference type="SUPFAM" id="SSF160991">
    <property type="entry name" value="CV3147-like"/>
    <property type="match status" value="1"/>
</dbReference>
<accession>A0A8J2TZT3</accession>
<proteinExistence type="predicted"/>
<reference evidence="3" key="1">
    <citation type="journal article" date="2014" name="Int. J. Syst. Evol. Microbiol.">
        <title>Complete genome sequence of Corynebacterium casei LMG S-19264T (=DSM 44701T), isolated from a smear-ripened cheese.</title>
        <authorList>
            <consortium name="US DOE Joint Genome Institute (JGI-PGF)"/>
            <person name="Walter F."/>
            <person name="Albersmeier A."/>
            <person name="Kalinowski J."/>
            <person name="Ruckert C."/>
        </authorList>
    </citation>
    <scope>NUCLEOTIDE SEQUENCE</scope>
    <source>
        <strain evidence="3">CGMCC 1.12785</strain>
    </source>
</reference>
<dbReference type="Proteomes" id="UP000616114">
    <property type="component" value="Unassembled WGS sequence"/>
</dbReference>
<sequence>MDPLTATAHGQAVALGIAGAADGPLSEQLPSGAEFPAAVERLASLGVDAQAVVPLEVGGFNGLAAVAAAAQLSLPVLDADLSGRALPWLDQFSPAYSGVSMLPAVLVDAHGRTMVVGGATHAAAVPDTTAEAGSAADGRYLEEIVRAVVRATGGWVVVSFSVGTLSEVADVVVPHVLLRASRWGRVLAAAQSLSGLQPYLDAEGGRVLGDGHVSAIHRPGVDGGRTGWFTVSASGPLLRVDMQNEFLAVAIDGSMACTTPAVIGVLDARTFLPLRADQIRLAADVVVIALPPSLPRRRDAYVERTGPASFGLDFEAVLP</sequence>
<feature type="domain" description="S-Me-THD-like C-terminal" evidence="2">
    <location>
        <begin position="139"/>
        <end position="316"/>
    </location>
</feature>
<dbReference type="InterPro" id="IPR027479">
    <property type="entry name" value="S-Me-THD_N_sf"/>
</dbReference>
<dbReference type="Pfam" id="PF06032">
    <property type="entry name" value="S-Me-THD_N"/>
    <property type="match status" value="1"/>
</dbReference>
<gene>
    <name evidence="3" type="ORF">GCM10011333_25960</name>
</gene>
<dbReference type="Pfam" id="PF20906">
    <property type="entry name" value="S-Me-THD_C"/>
    <property type="match status" value="1"/>
</dbReference>
<dbReference type="Gene3D" id="2.40.390.10">
    <property type="entry name" value="CV3147-like"/>
    <property type="match status" value="1"/>
</dbReference>
<evidence type="ECO:0000313" key="4">
    <source>
        <dbReference type="Proteomes" id="UP000616114"/>
    </source>
</evidence>
<evidence type="ECO:0000313" key="3">
    <source>
        <dbReference type="EMBL" id="GGA21722.1"/>
    </source>
</evidence>
<dbReference type="EMBL" id="BMFY01000012">
    <property type="protein sequence ID" value="GGA21722.1"/>
    <property type="molecule type" value="Genomic_DNA"/>
</dbReference>
<reference evidence="3" key="2">
    <citation type="submission" date="2020-09" db="EMBL/GenBank/DDBJ databases">
        <authorList>
            <person name="Sun Q."/>
            <person name="Zhou Y."/>
        </authorList>
    </citation>
    <scope>NUCLEOTIDE SEQUENCE</scope>
    <source>
        <strain evidence="3">CGMCC 1.12785</strain>
    </source>
</reference>
<name>A0A8J2TZT3_9MICO</name>
<protein>
    <recommendedName>
        <fullName evidence="5">DUF917 family protein</fullName>
    </recommendedName>
</protein>
<keyword evidence="4" id="KW-1185">Reference proteome</keyword>
<feature type="domain" description="S-Me-THD N-terminal" evidence="1">
    <location>
        <begin position="11"/>
        <end position="116"/>
    </location>
</feature>
<evidence type="ECO:0000259" key="2">
    <source>
        <dbReference type="Pfam" id="PF20906"/>
    </source>
</evidence>
<comment type="caution">
    <text evidence="3">The sequence shown here is derived from an EMBL/GenBank/DDBJ whole genome shotgun (WGS) entry which is preliminary data.</text>
</comment>
<dbReference type="InterPro" id="IPR048350">
    <property type="entry name" value="S-Me-THD-like_C"/>
</dbReference>
<organism evidence="3 4">
    <name type="scientific">Sediminivirga luteola</name>
    <dbReference type="NCBI Taxonomy" id="1774748"/>
    <lineage>
        <taxon>Bacteria</taxon>
        <taxon>Bacillati</taxon>
        <taxon>Actinomycetota</taxon>
        <taxon>Actinomycetes</taxon>
        <taxon>Micrococcales</taxon>
        <taxon>Brevibacteriaceae</taxon>
        <taxon>Sediminivirga</taxon>
    </lineage>
</organism>
<evidence type="ECO:0008006" key="5">
    <source>
        <dbReference type="Google" id="ProtNLM"/>
    </source>
</evidence>
<dbReference type="AlphaFoldDB" id="A0A8J2TZT3"/>